<dbReference type="EMBL" id="LABY01000046">
    <property type="protein sequence ID" value="KMO40467.1"/>
    <property type="molecule type" value="Genomic_DNA"/>
</dbReference>
<dbReference type="RefSeq" id="WP_048443542.1">
    <property type="nucleotide sequence ID" value="NZ_LABY01000046.1"/>
</dbReference>
<evidence type="ECO:0000313" key="7">
    <source>
        <dbReference type="Proteomes" id="UP000035955"/>
    </source>
</evidence>
<proteinExistence type="inferred from homology"/>
<feature type="domain" description="Leucine-binding protein" evidence="5">
    <location>
        <begin position="35"/>
        <end position="372"/>
    </location>
</feature>
<gene>
    <name evidence="6" type="ORF">VQ02_07465</name>
</gene>
<dbReference type="InterPro" id="IPR028081">
    <property type="entry name" value="Leu-bd"/>
</dbReference>
<evidence type="ECO:0000256" key="4">
    <source>
        <dbReference type="SAM" id="SignalP"/>
    </source>
</evidence>
<dbReference type="InterPro" id="IPR028082">
    <property type="entry name" value="Peripla_BP_I"/>
</dbReference>
<feature type="chain" id="PRO_5005282366" evidence="4">
    <location>
        <begin position="29"/>
        <end position="409"/>
    </location>
</feature>
<dbReference type="PANTHER" id="PTHR30483">
    <property type="entry name" value="LEUCINE-SPECIFIC-BINDING PROTEIN"/>
    <property type="match status" value="1"/>
</dbReference>
<dbReference type="AlphaFoldDB" id="A0A0J6T3V2"/>
<keyword evidence="2 4" id="KW-0732">Signal</keyword>
<reference evidence="6 7" key="1">
    <citation type="submission" date="2015-03" db="EMBL/GenBank/DDBJ databases">
        <title>Genome sequencing of Methylobacterium variabile DSM 16961.</title>
        <authorList>
            <person name="Chaudhry V."/>
            <person name="Patil P.B."/>
        </authorList>
    </citation>
    <scope>NUCLEOTIDE SEQUENCE [LARGE SCALE GENOMIC DNA]</scope>
    <source>
        <strain evidence="6 7">DSM 16961</strain>
    </source>
</reference>
<dbReference type="InterPro" id="IPR051010">
    <property type="entry name" value="BCAA_transport"/>
</dbReference>
<evidence type="ECO:0000259" key="5">
    <source>
        <dbReference type="Pfam" id="PF13458"/>
    </source>
</evidence>
<dbReference type="PATRIC" id="fig|298794.3.peg.5831"/>
<keyword evidence="3" id="KW-0813">Transport</keyword>
<evidence type="ECO:0000313" key="6">
    <source>
        <dbReference type="EMBL" id="KMO40467.1"/>
    </source>
</evidence>
<dbReference type="Proteomes" id="UP000035955">
    <property type="component" value="Unassembled WGS sequence"/>
</dbReference>
<dbReference type="PANTHER" id="PTHR30483:SF6">
    <property type="entry name" value="PERIPLASMIC BINDING PROTEIN OF ABC TRANSPORTER FOR NATURAL AMINO ACIDS"/>
    <property type="match status" value="1"/>
</dbReference>
<dbReference type="GO" id="GO:0006865">
    <property type="term" value="P:amino acid transport"/>
    <property type="evidence" value="ECO:0007669"/>
    <property type="project" value="UniProtKB-KW"/>
</dbReference>
<dbReference type="OrthoDB" id="5794591at2"/>
<keyword evidence="3" id="KW-0029">Amino-acid transport</keyword>
<keyword evidence="7" id="KW-1185">Reference proteome</keyword>
<dbReference type="CDD" id="cd06327">
    <property type="entry name" value="PBP1_SBP-like"/>
    <property type="match status" value="1"/>
</dbReference>
<dbReference type="Pfam" id="PF13458">
    <property type="entry name" value="Peripla_BP_6"/>
    <property type="match status" value="1"/>
</dbReference>
<feature type="signal peptide" evidence="4">
    <location>
        <begin position="1"/>
        <end position="28"/>
    </location>
</feature>
<comment type="similarity">
    <text evidence="1">Belongs to the leucine-binding protein family.</text>
</comment>
<dbReference type="SUPFAM" id="SSF53822">
    <property type="entry name" value="Periplasmic binding protein-like I"/>
    <property type="match status" value="1"/>
</dbReference>
<protein>
    <submittedName>
        <fullName evidence="6">ABC transporter permease</fullName>
    </submittedName>
</protein>
<evidence type="ECO:0000256" key="2">
    <source>
        <dbReference type="ARBA" id="ARBA00022729"/>
    </source>
</evidence>
<dbReference type="Gene3D" id="3.40.50.2300">
    <property type="match status" value="2"/>
</dbReference>
<organism evidence="6 7">
    <name type="scientific">Methylobacterium variabile</name>
    <dbReference type="NCBI Taxonomy" id="298794"/>
    <lineage>
        <taxon>Bacteria</taxon>
        <taxon>Pseudomonadati</taxon>
        <taxon>Pseudomonadota</taxon>
        <taxon>Alphaproteobacteria</taxon>
        <taxon>Hyphomicrobiales</taxon>
        <taxon>Methylobacteriaceae</taxon>
        <taxon>Methylobacterium</taxon>
    </lineage>
</organism>
<comment type="caution">
    <text evidence="6">The sequence shown here is derived from an EMBL/GenBank/DDBJ whole genome shotgun (WGS) entry which is preliminary data.</text>
</comment>
<evidence type="ECO:0000256" key="3">
    <source>
        <dbReference type="ARBA" id="ARBA00022970"/>
    </source>
</evidence>
<sequence length="409" mass="44042">MPTRQFRRPFRLLALAAASLVSLAQAHAASPPTRVTLGVLNDRAGPYSDLAGEGSVVAAEMAAADFKAQNPGFDIRVLSADHQNKPDVGAGVVRQWIDRDDIDVVLDVPFSSVALAVHQIVREKNRLMINSGAGASEITGALCSPNTIHWTYDTWALANGTGGAMVRSGGDTWFFITADYAFGKALERDVSEVVERNGGKVLGSVRHPVAATDYSSFLIQAQGSRAKVIGLANAGSDTINTIKQGAEFGVAEGGQRLAGLLVFLSDVHSLGLKVAQGLVLTEAFYWDLNDGTRAWSRRFAERHKGRMPTMVQAGVYSGMMHYLKAVKATGSKDPATVTAEMRRTPAEDPLFGRSEVRADGRVTHPMYLFEVKKPAESKGPWDYYRLVSTIPADQAFRPLKAGNCPLVSP</sequence>
<accession>A0A0J6T3V2</accession>
<name>A0A0J6T3V2_9HYPH</name>
<evidence type="ECO:0000256" key="1">
    <source>
        <dbReference type="ARBA" id="ARBA00010062"/>
    </source>
</evidence>